<comment type="caution">
    <text evidence="1">The sequence shown here is derived from an EMBL/GenBank/DDBJ whole genome shotgun (WGS) entry which is preliminary data.</text>
</comment>
<proteinExistence type="predicted"/>
<accession>A0ABW4GV02</accession>
<gene>
    <name evidence="1" type="ORF">ACFSJ0_53730</name>
</gene>
<evidence type="ECO:0000313" key="1">
    <source>
        <dbReference type="EMBL" id="MFD1545986.1"/>
    </source>
</evidence>
<organism evidence="1 2">
    <name type="scientific">Nonomuraea guangzhouensis</name>
    <dbReference type="NCBI Taxonomy" id="1291555"/>
    <lineage>
        <taxon>Bacteria</taxon>
        <taxon>Bacillati</taxon>
        <taxon>Actinomycetota</taxon>
        <taxon>Actinomycetes</taxon>
        <taxon>Streptosporangiales</taxon>
        <taxon>Streptosporangiaceae</taxon>
        <taxon>Nonomuraea</taxon>
    </lineage>
</organism>
<dbReference type="Proteomes" id="UP001597097">
    <property type="component" value="Unassembled WGS sequence"/>
</dbReference>
<reference evidence="2" key="1">
    <citation type="journal article" date="2019" name="Int. J. Syst. Evol. Microbiol.">
        <title>The Global Catalogue of Microorganisms (GCM) 10K type strain sequencing project: providing services to taxonomists for standard genome sequencing and annotation.</title>
        <authorList>
            <consortium name="The Broad Institute Genomics Platform"/>
            <consortium name="The Broad Institute Genome Sequencing Center for Infectious Disease"/>
            <person name="Wu L."/>
            <person name="Ma J."/>
        </authorList>
    </citation>
    <scope>NUCLEOTIDE SEQUENCE [LARGE SCALE GENOMIC DNA]</scope>
    <source>
        <strain evidence="2">CGMCC 1.15399</strain>
    </source>
</reference>
<name>A0ABW4GV02_9ACTN</name>
<dbReference type="RefSeq" id="WP_219537627.1">
    <property type="nucleotide sequence ID" value="NZ_JAHKRM010000039.1"/>
</dbReference>
<evidence type="ECO:0000313" key="2">
    <source>
        <dbReference type="Proteomes" id="UP001597097"/>
    </source>
</evidence>
<sequence>MSARTSPIPMPSACNCRQIGYLAREIAYVLAPLLDLEEGPSVYAVLESLPRQRTPTALARRDVVRVRIELTRASPGQPAAAT</sequence>
<keyword evidence="2" id="KW-1185">Reference proteome</keyword>
<protein>
    <submittedName>
        <fullName evidence="1">HIRAN domain-containing protein</fullName>
    </submittedName>
</protein>
<dbReference type="EMBL" id="JBHUCM010000053">
    <property type="protein sequence ID" value="MFD1545986.1"/>
    <property type="molecule type" value="Genomic_DNA"/>
</dbReference>